<dbReference type="Pfam" id="PF01022">
    <property type="entry name" value="HTH_5"/>
    <property type="match status" value="1"/>
</dbReference>
<dbReference type="EMBL" id="CP104013">
    <property type="protein sequence ID" value="UYP46427.1"/>
    <property type="molecule type" value="Genomic_DNA"/>
</dbReference>
<dbReference type="InterPro" id="IPR001845">
    <property type="entry name" value="HTH_ArsR_DNA-bd_dom"/>
</dbReference>
<dbReference type="PROSITE" id="PS50987">
    <property type="entry name" value="HTH_ARSR_2"/>
    <property type="match status" value="1"/>
</dbReference>
<dbReference type="Gene3D" id="1.10.10.10">
    <property type="entry name" value="Winged helix-like DNA-binding domain superfamily/Winged helix DNA-binding domain"/>
    <property type="match status" value="1"/>
</dbReference>
<evidence type="ECO:0000259" key="1">
    <source>
        <dbReference type="PROSITE" id="PS50987"/>
    </source>
</evidence>
<gene>
    <name evidence="2" type="ORF">NEF87_002712</name>
</gene>
<organism evidence="2 3">
    <name type="scientific">Candidatus Lokiarchaeum ossiferum</name>
    <dbReference type="NCBI Taxonomy" id="2951803"/>
    <lineage>
        <taxon>Archaea</taxon>
        <taxon>Promethearchaeati</taxon>
        <taxon>Promethearchaeota</taxon>
        <taxon>Promethearchaeia</taxon>
        <taxon>Promethearchaeales</taxon>
        <taxon>Promethearchaeaceae</taxon>
        <taxon>Candidatus Lokiarchaeum</taxon>
    </lineage>
</organism>
<feature type="domain" description="HTH arsR-type" evidence="1">
    <location>
        <begin position="2"/>
        <end position="97"/>
    </location>
</feature>
<reference evidence="2" key="1">
    <citation type="submission" date="2022-09" db="EMBL/GenBank/DDBJ databases">
        <title>Actin cytoskeleton and complex cell architecture in an #Asgard archaeon.</title>
        <authorList>
            <person name="Ponce Toledo R.I."/>
            <person name="Schleper C."/>
            <person name="Rodrigues Oliveira T."/>
            <person name="Wollweber F."/>
            <person name="Xu J."/>
            <person name="Rittmann S."/>
            <person name="Klingl A."/>
            <person name="Pilhofer M."/>
        </authorList>
    </citation>
    <scope>NUCLEOTIDE SEQUENCE</scope>
    <source>
        <strain evidence="2">B-35</strain>
    </source>
</reference>
<evidence type="ECO:0000313" key="2">
    <source>
        <dbReference type="EMBL" id="UYP46427.1"/>
    </source>
</evidence>
<evidence type="ECO:0000313" key="3">
    <source>
        <dbReference type="Proteomes" id="UP001208689"/>
    </source>
</evidence>
<dbReference type="InterPro" id="IPR036388">
    <property type="entry name" value="WH-like_DNA-bd_sf"/>
</dbReference>
<dbReference type="SUPFAM" id="SSF46785">
    <property type="entry name" value="Winged helix' DNA-binding domain"/>
    <property type="match status" value="1"/>
</dbReference>
<accession>A0ABY6HSD3</accession>
<dbReference type="Proteomes" id="UP001208689">
    <property type="component" value="Chromosome"/>
</dbReference>
<keyword evidence="3" id="KW-1185">Reference proteome</keyword>
<dbReference type="InterPro" id="IPR036390">
    <property type="entry name" value="WH_DNA-bd_sf"/>
</dbReference>
<sequence length="101" mass="11803">MLIVKKMVNTGLFEEIFSSKGRAKIVKILALRNEMNISKIISLAGTSHSSAEYHLNFLKTIEFVREKKFGRIRIFEYQNDNLDARALKNLILFWEQKNVEL</sequence>
<name>A0ABY6HSD3_9ARCH</name>
<protein>
    <recommendedName>
        <fullName evidence="1">HTH arsR-type domain-containing protein</fullName>
    </recommendedName>
</protein>
<proteinExistence type="predicted"/>